<gene>
    <name evidence="2" type="ORF">M501DRAFT_987531</name>
</gene>
<evidence type="ECO:0000313" key="2">
    <source>
        <dbReference type="EMBL" id="KAF2836369.1"/>
    </source>
</evidence>
<protein>
    <submittedName>
        <fullName evidence="2">Uncharacterized protein</fullName>
    </submittedName>
</protein>
<name>A0A9P4VQB5_9PEZI</name>
<feature type="compositionally biased region" description="Basic and acidic residues" evidence="1">
    <location>
        <begin position="167"/>
        <end position="186"/>
    </location>
</feature>
<reference evidence="2" key="1">
    <citation type="journal article" date="2020" name="Stud. Mycol.">
        <title>101 Dothideomycetes genomes: a test case for predicting lifestyles and emergence of pathogens.</title>
        <authorList>
            <person name="Haridas S."/>
            <person name="Albert R."/>
            <person name="Binder M."/>
            <person name="Bloem J."/>
            <person name="Labutti K."/>
            <person name="Salamov A."/>
            <person name="Andreopoulos B."/>
            <person name="Baker S."/>
            <person name="Barry K."/>
            <person name="Bills G."/>
            <person name="Bluhm B."/>
            <person name="Cannon C."/>
            <person name="Castanera R."/>
            <person name="Culley D."/>
            <person name="Daum C."/>
            <person name="Ezra D."/>
            <person name="Gonzalez J."/>
            <person name="Henrissat B."/>
            <person name="Kuo A."/>
            <person name="Liang C."/>
            <person name="Lipzen A."/>
            <person name="Lutzoni F."/>
            <person name="Magnuson J."/>
            <person name="Mondo S."/>
            <person name="Nolan M."/>
            <person name="Ohm R."/>
            <person name="Pangilinan J."/>
            <person name="Park H.-J."/>
            <person name="Ramirez L."/>
            <person name="Alfaro M."/>
            <person name="Sun H."/>
            <person name="Tritt A."/>
            <person name="Yoshinaga Y."/>
            <person name="Zwiers L.-H."/>
            <person name="Turgeon B."/>
            <person name="Goodwin S."/>
            <person name="Spatafora J."/>
            <person name="Crous P."/>
            <person name="Grigoriev I."/>
        </authorList>
    </citation>
    <scope>NUCLEOTIDE SEQUENCE</scope>
    <source>
        <strain evidence="2">CBS 101060</strain>
    </source>
</reference>
<accession>A0A9P4VQB5</accession>
<evidence type="ECO:0000256" key="1">
    <source>
        <dbReference type="SAM" id="MobiDB-lite"/>
    </source>
</evidence>
<comment type="caution">
    <text evidence="2">The sequence shown here is derived from an EMBL/GenBank/DDBJ whole genome shotgun (WGS) entry which is preliminary data.</text>
</comment>
<dbReference type="AlphaFoldDB" id="A0A9P4VQB5"/>
<dbReference type="OrthoDB" id="3927958at2759"/>
<dbReference type="EMBL" id="MU006104">
    <property type="protein sequence ID" value="KAF2836369.1"/>
    <property type="molecule type" value="Genomic_DNA"/>
</dbReference>
<keyword evidence="3" id="KW-1185">Reference proteome</keyword>
<organism evidence="2 3">
    <name type="scientific">Patellaria atrata CBS 101060</name>
    <dbReference type="NCBI Taxonomy" id="1346257"/>
    <lineage>
        <taxon>Eukaryota</taxon>
        <taxon>Fungi</taxon>
        <taxon>Dikarya</taxon>
        <taxon>Ascomycota</taxon>
        <taxon>Pezizomycotina</taxon>
        <taxon>Dothideomycetes</taxon>
        <taxon>Dothideomycetes incertae sedis</taxon>
        <taxon>Patellariales</taxon>
        <taxon>Patellariaceae</taxon>
        <taxon>Patellaria</taxon>
    </lineage>
</organism>
<evidence type="ECO:0000313" key="3">
    <source>
        <dbReference type="Proteomes" id="UP000799429"/>
    </source>
</evidence>
<dbReference type="Proteomes" id="UP000799429">
    <property type="component" value="Unassembled WGS sequence"/>
</dbReference>
<proteinExistence type="predicted"/>
<sequence length="208" mass="23716">MCYHKLYIFDCGHSLFHHVCVLPAPPRPPRVPQTPRTPKTPKSPRSIASPISVMSPVKISTPPQTPRNQPYSEKCDPQAHPFLSRKIDKLCLVCARTRDELLKKMGTSEIKFEEWKWRVMYGNPEAEAGAWRHWGKPRVDVKAKWEERQRVEAARARETSSVGNVTAERETGRSMERTPERTMTDGGERISLGEMHAALGARVESAYR</sequence>
<feature type="region of interest" description="Disordered" evidence="1">
    <location>
        <begin position="27"/>
        <end position="75"/>
    </location>
</feature>
<feature type="region of interest" description="Disordered" evidence="1">
    <location>
        <begin position="154"/>
        <end position="186"/>
    </location>
</feature>